<feature type="compositionally biased region" description="Basic and acidic residues" evidence="1">
    <location>
        <begin position="316"/>
        <end position="326"/>
    </location>
</feature>
<name>A0A3E3K1H4_9FIRM</name>
<dbReference type="OrthoDB" id="1766220at2"/>
<gene>
    <name evidence="3" type="ORF">DW016_08605</name>
</gene>
<proteinExistence type="predicted"/>
<evidence type="ECO:0000256" key="2">
    <source>
        <dbReference type="SAM" id="Phobius"/>
    </source>
</evidence>
<accession>A0A3E3K1H4</accession>
<feature type="transmembrane region" description="Helical" evidence="2">
    <location>
        <begin position="188"/>
        <end position="205"/>
    </location>
</feature>
<dbReference type="RefSeq" id="WP_024732081.1">
    <property type="nucleotide sequence ID" value="NZ_BAABYU010000001.1"/>
</dbReference>
<feature type="transmembrane region" description="Helical" evidence="2">
    <location>
        <begin position="51"/>
        <end position="79"/>
    </location>
</feature>
<organism evidence="3 4">
    <name type="scientific">Sellimonas intestinalis</name>
    <dbReference type="NCBI Taxonomy" id="1653434"/>
    <lineage>
        <taxon>Bacteria</taxon>
        <taxon>Bacillati</taxon>
        <taxon>Bacillota</taxon>
        <taxon>Clostridia</taxon>
        <taxon>Lachnospirales</taxon>
        <taxon>Lachnospiraceae</taxon>
        <taxon>Sellimonas</taxon>
    </lineage>
</organism>
<dbReference type="Proteomes" id="UP000261080">
    <property type="component" value="Unassembled WGS sequence"/>
</dbReference>
<protein>
    <submittedName>
        <fullName evidence="3">Uncharacterized protein</fullName>
    </submittedName>
</protein>
<keyword evidence="2" id="KW-1133">Transmembrane helix</keyword>
<feature type="compositionally biased region" description="Basic residues" evidence="1">
    <location>
        <begin position="304"/>
        <end position="315"/>
    </location>
</feature>
<comment type="caution">
    <text evidence="3">The sequence shown here is derived from an EMBL/GenBank/DDBJ whole genome shotgun (WGS) entry which is preliminary data.</text>
</comment>
<feature type="transmembrane region" description="Helical" evidence="2">
    <location>
        <begin position="112"/>
        <end position="135"/>
    </location>
</feature>
<reference evidence="3 4" key="1">
    <citation type="submission" date="2018-08" db="EMBL/GenBank/DDBJ databases">
        <title>A genome reference for cultivated species of the human gut microbiota.</title>
        <authorList>
            <person name="Zou Y."/>
            <person name="Xue W."/>
            <person name="Luo G."/>
        </authorList>
    </citation>
    <scope>NUCLEOTIDE SEQUENCE [LARGE SCALE GENOMIC DNA]</scope>
    <source>
        <strain evidence="3 4">AF37-2AT</strain>
    </source>
</reference>
<keyword evidence="2" id="KW-0812">Transmembrane</keyword>
<evidence type="ECO:0000313" key="3">
    <source>
        <dbReference type="EMBL" id="RGE86994.1"/>
    </source>
</evidence>
<keyword evidence="4" id="KW-1185">Reference proteome</keyword>
<feature type="transmembrane region" description="Helical" evidence="2">
    <location>
        <begin position="142"/>
        <end position="168"/>
    </location>
</feature>
<sequence>MSNLFVLKEQLQAFYARYSKEVDKIVHFLLAFIVFYLINSKIGYMEAVSNPIVALILALICAFLPGTLTVLAAAVLILIHIFALSMGVMAVTAALFAIMFIFYFRFTPETSMIVLLVMVAYLFKIPFAVPISFALMGTPSCIIPIIFGTMIYSMISYLETSATAVTGASGMAGEISLFASRILQNKEMWIYIASFVVAVLVVYTLRKSEFDQSWKIAVASGAVADIIVIVAGSIVFSTPIDYVTLIFGNMISVALALILEFFIFSVDYSKAEKFQYEDDEYYYYVKAIPKVSVAVPEKRVKKISRRKTDLRKHESKSKEHPMKESSETSPAPAEKPAEKSYIPGMTEEMLLAKQLQEEMDLEKILKNELDDKEDK</sequence>
<keyword evidence="2" id="KW-0472">Membrane</keyword>
<feature type="transmembrane region" description="Helical" evidence="2">
    <location>
        <begin position="242"/>
        <end position="264"/>
    </location>
</feature>
<dbReference type="EMBL" id="QVLX01000004">
    <property type="protein sequence ID" value="RGE86994.1"/>
    <property type="molecule type" value="Genomic_DNA"/>
</dbReference>
<feature type="transmembrane region" description="Helical" evidence="2">
    <location>
        <begin position="86"/>
        <end position="106"/>
    </location>
</feature>
<dbReference type="AlphaFoldDB" id="A0A3E3K1H4"/>
<feature type="region of interest" description="Disordered" evidence="1">
    <location>
        <begin position="304"/>
        <end position="343"/>
    </location>
</feature>
<feature type="transmembrane region" description="Helical" evidence="2">
    <location>
        <begin position="217"/>
        <end position="236"/>
    </location>
</feature>
<evidence type="ECO:0000313" key="4">
    <source>
        <dbReference type="Proteomes" id="UP000261080"/>
    </source>
</evidence>
<feature type="transmembrane region" description="Helical" evidence="2">
    <location>
        <begin position="25"/>
        <end position="45"/>
    </location>
</feature>
<evidence type="ECO:0000256" key="1">
    <source>
        <dbReference type="SAM" id="MobiDB-lite"/>
    </source>
</evidence>